<dbReference type="InterPro" id="IPR025164">
    <property type="entry name" value="Toastrack_DUF4097"/>
</dbReference>
<dbReference type="RefSeq" id="WP_085018401.1">
    <property type="nucleotide sequence ID" value="NZ_BMHD01000001.1"/>
</dbReference>
<dbReference type="Pfam" id="PF13349">
    <property type="entry name" value="DUF4097"/>
    <property type="match status" value="1"/>
</dbReference>
<feature type="domain" description="DUF4097" evidence="1">
    <location>
        <begin position="60"/>
        <end position="269"/>
    </location>
</feature>
<protein>
    <recommendedName>
        <fullName evidence="1">DUF4097 domain-containing protein</fullName>
    </recommendedName>
</protein>
<gene>
    <name evidence="2" type="ORF">B5808_03320</name>
</gene>
<reference evidence="2 3" key="1">
    <citation type="submission" date="2017-04" db="EMBL/GenBank/DDBJ databases">
        <authorList>
            <person name="Afonso C.L."/>
            <person name="Miller P.J."/>
            <person name="Scott M.A."/>
            <person name="Spackman E."/>
            <person name="Goraichik I."/>
            <person name="Dimitrov K.M."/>
            <person name="Suarez D.L."/>
            <person name="Swayne D.E."/>
        </authorList>
    </citation>
    <scope>NUCLEOTIDE SEQUENCE [LARGE SCALE GENOMIC DNA]</scope>
    <source>
        <strain evidence="3">XA(T)</strain>
    </source>
</reference>
<dbReference type="Proteomes" id="UP000192775">
    <property type="component" value="Chromosome"/>
</dbReference>
<keyword evidence="3" id="KW-1185">Reference proteome</keyword>
<sequence length="273" mass="27282">MTSPAPAPRRPDRTLRVTLLTIGSALVAGMLVLGGVQIARAAAGVDGEDTGVYAVAADVTALKVDSSASSVSIAYGDVDLPTLDFDSGGSSVRLTQQVSGQTLLVKVGGDGWWSFGFLGGLQDASLDITLPRDSAPIALDVDSSAGAVDAAGDFAAVDLSSSAGSVTVSGSADSLRLHSSAGRVTGTDLDVPGDVRVDSSAGSATLSFASLPSSMEVESSAGSVRVAIPDGDYEIRADTSVGSVDVSVPNRPGASRVYSFESSAGSVTVEPAR</sequence>
<dbReference type="AlphaFoldDB" id="A0A1X9LGT9"/>
<proteinExistence type="predicted"/>
<accession>A0A1X9LGT9</accession>
<dbReference type="KEGG" id="cphy:B5808_03320"/>
<evidence type="ECO:0000259" key="1">
    <source>
        <dbReference type="Pfam" id="PF13349"/>
    </source>
</evidence>
<organism evidence="2 3">
    <name type="scientific">Cnuibacter physcomitrellae</name>
    <dbReference type="NCBI Taxonomy" id="1619308"/>
    <lineage>
        <taxon>Bacteria</taxon>
        <taxon>Bacillati</taxon>
        <taxon>Actinomycetota</taxon>
        <taxon>Actinomycetes</taxon>
        <taxon>Micrococcales</taxon>
        <taxon>Microbacteriaceae</taxon>
        <taxon>Cnuibacter</taxon>
    </lineage>
</organism>
<evidence type="ECO:0000313" key="2">
    <source>
        <dbReference type="EMBL" id="ARJ04363.1"/>
    </source>
</evidence>
<evidence type="ECO:0000313" key="3">
    <source>
        <dbReference type="Proteomes" id="UP000192775"/>
    </source>
</evidence>
<dbReference type="STRING" id="1619308.B5808_03320"/>
<dbReference type="EMBL" id="CP020715">
    <property type="protein sequence ID" value="ARJ04363.1"/>
    <property type="molecule type" value="Genomic_DNA"/>
</dbReference>
<name>A0A1X9LGT9_9MICO</name>